<evidence type="ECO:0000313" key="3">
    <source>
        <dbReference type="Proteomes" id="UP000001179"/>
    </source>
</evidence>
<accession>B0ZSJ4</accession>
<dbReference type="GeneID" id="5912369"/>
<proteinExistence type="predicted"/>
<reference evidence="2 3" key="1">
    <citation type="journal article" date="2008" name="J. Virol.">
        <title>The temperate marine phage PhiHAP-1 of Halomonas aquamarina possesses a linear plasmid-like prophage genome.</title>
        <authorList>
            <person name="Mobberley J.M."/>
            <person name="Authement R.N."/>
            <person name="Segall A.M."/>
            <person name="Paul J.H."/>
        </authorList>
    </citation>
    <scope>NUCLEOTIDE SEQUENCE</scope>
</reference>
<protein>
    <submittedName>
        <fullName evidence="2">Uncharacterized protein</fullName>
    </submittedName>
</protein>
<feature type="transmembrane region" description="Helical" evidence="1">
    <location>
        <begin position="69"/>
        <end position="91"/>
    </location>
</feature>
<name>B0ZSJ4_BPHA1</name>
<feature type="transmembrane region" description="Helical" evidence="1">
    <location>
        <begin position="103"/>
        <end position="121"/>
    </location>
</feature>
<dbReference type="RefSeq" id="YP_001686782.1">
    <property type="nucleotide sequence ID" value="NC_010342.1"/>
</dbReference>
<keyword evidence="1" id="KW-1133">Transmembrane helix</keyword>
<evidence type="ECO:0000313" key="2">
    <source>
        <dbReference type="EMBL" id="ABY90414.1"/>
    </source>
</evidence>
<evidence type="ECO:0000256" key="1">
    <source>
        <dbReference type="SAM" id="Phobius"/>
    </source>
</evidence>
<dbReference type="Proteomes" id="UP000001179">
    <property type="component" value="Segment"/>
</dbReference>
<keyword evidence="3" id="KW-1185">Reference proteome</keyword>
<keyword evidence="1" id="KW-0472">Membrane</keyword>
<sequence>MAKLITGAPSGEHALEALNADPEARLRFEEALVDSEVKLQRIAHLDRVDARALQVATLQANRGWLASNFLYLMTTILLLFAFGFAAAVTFIPLSTTGERYADLIMTGLVAGLVGGVVRFFYGGGKPQQPAELGGKNLRDLGDYGK</sequence>
<dbReference type="EMBL" id="EU399241">
    <property type="protein sequence ID" value="ABY90414.1"/>
    <property type="molecule type" value="Genomic_DNA"/>
</dbReference>
<keyword evidence="1" id="KW-0812">Transmembrane</keyword>
<dbReference type="KEGG" id="vg:5912369"/>
<organism evidence="2 3">
    <name type="scientific">Halomonas phage phiHAP-1 (isolate -/Gulf of Mexico/-/2001)</name>
    <name type="common">Bacteriophage phiHAP-1</name>
    <dbReference type="NCBI Taxonomy" id="1283337"/>
    <lineage>
        <taxon>Viruses</taxon>
        <taxon>Duplodnaviria</taxon>
        <taxon>Heunggongvirae</taxon>
        <taxon>Uroviricota</taxon>
        <taxon>Caudoviricetes</taxon>
        <taxon>Hapunavirus</taxon>
        <taxon>Hapunavirus HAP1</taxon>
    </lineage>
</organism>
<organismHost>
    <name type="scientific">Vreelandella aquamarina</name>
    <dbReference type="NCBI Taxonomy" id="77097"/>
</organismHost>
<gene>
    <name evidence="2" type="ORF">HAPgp46</name>
</gene>